<dbReference type="RefSeq" id="WP_071649155.1">
    <property type="nucleotide sequence ID" value="NZ_CP017962.1"/>
</dbReference>
<keyword evidence="1" id="KW-0472">Membrane</keyword>
<feature type="transmembrane region" description="Helical" evidence="1">
    <location>
        <begin position="135"/>
        <end position="151"/>
    </location>
</feature>
<gene>
    <name evidence="2" type="ORF">BME96_11875</name>
</gene>
<protein>
    <submittedName>
        <fullName evidence="2">Uncharacterized protein</fullName>
    </submittedName>
</protein>
<feature type="transmembrane region" description="Helical" evidence="1">
    <location>
        <begin position="82"/>
        <end position="101"/>
    </location>
</feature>
<reference evidence="2 3" key="1">
    <citation type="submission" date="2016-11" db="EMBL/GenBank/DDBJ databases">
        <title>Complete genome sequencing of Virgibacillus halodenitrificans PDB-F2.</title>
        <authorList>
            <person name="Sun Z."/>
            <person name="Zhou Y."/>
            <person name="Li H."/>
        </authorList>
    </citation>
    <scope>NUCLEOTIDE SEQUENCE [LARGE SCALE GENOMIC DNA]</scope>
    <source>
        <strain evidence="2 3">PDB-F2</strain>
    </source>
</reference>
<feature type="transmembrane region" description="Helical" evidence="1">
    <location>
        <begin position="56"/>
        <end position="76"/>
    </location>
</feature>
<feature type="transmembrane region" description="Helical" evidence="1">
    <location>
        <begin position="108"/>
        <end position="129"/>
    </location>
</feature>
<dbReference type="EMBL" id="CP017962">
    <property type="protein sequence ID" value="APC48849.1"/>
    <property type="molecule type" value="Genomic_DNA"/>
</dbReference>
<keyword evidence="1" id="KW-1133">Transmembrane helix</keyword>
<dbReference type="Proteomes" id="UP000182945">
    <property type="component" value="Chromosome"/>
</dbReference>
<keyword evidence="1" id="KW-0812">Transmembrane</keyword>
<evidence type="ECO:0000256" key="1">
    <source>
        <dbReference type="SAM" id="Phobius"/>
    </source>
</evidence>
<accession>A0AAC9NLM5</accession>
<dbReference type="AlphaFoldDB" id="A0AAC9NLM5"/>
<proteinExistence type="predicted"/>
<organism evidence="2 3">
    <name type="scientific">Virgibacillus halodenitrificans</name>
    <name type="common">Bacillus halodenitrificans</name>
    <dbReference type="NCBI Taxonomy" id="1482"/>
    <lineage>
        <taxon>Bacteria</taxon>
        <taxon>Bacillati</taxon>
        <taxon>Bacillota</taxon>
        <taxon>Bacilli</taxon>
        <taxon>Bacillales</taxon>
        <taxon>Bacillaceae</taxon>
        <taxon>Virgibacillus</taxon>
    </lineage>
</organism>
<feature type="transmembrane region" description="Helical" evidence="1">
    <location>
        <begin position="7"/>
        <end position="26"/>
    </location>
</feature>
<name>A0AAC9NLM5_VIRHA</name>
<evidence type="ECO:0000313" key="3">
    <source>
        <dbReference type="Proteomes" id="UP000182945"/>
    </source>
</evidence>
<feature type="transmembrane region" description="Helical" evidence="1">
    <location>
        <begin position="158"/>
        <end position="179"/>
    </location>
</feature>
<dbReference type="KEGG" id="vhl:BME96_11875"/>
<sequence>MRKLELGFVVTGSILTIIFLIVVNFITGSHHIWFIYPALALLLGPIGIYCRQKKNYTLFSILTSLLLILFLIVENYRSTPEYPWFLFSVAPLIAWPTLVYLGNQSKKMTVAVIGSAIIILYYLILNVFLSPGYPWVMFPAFAVLWWPLTLYHVKRKSYFRFSIYASLLISIFFISVNVISSPHVIWAVYPIFVVLWWPLSMYYFVYKRKLEL</sequence>
<feature type="transmembrane region" description="Helical" evidence="1">
    <location>
        <begin position="185"/>
        <end position="206"/>
    </location>
</feature>
<feature type="transmembrane region" description="Helical" evidence="1">
    <location>
        <begin position="32"/>
        <end position="49"/>
    </location>
</feature>
<evidence type="ECO:0000313" key="2">
    <source>
        <dbReference type="EMBL" id="APC48849.1"/>
    </source>
</evidence>
<dbReference type="GeneID" id="71515099"/>